<comment type="caution">
    <text evidence="1">The sequence shown here is derived from an EMBL/GenBank/DDBJ whole genome shotgun (WGS) entry which is preliminary data.</text>
</comment>
<gene>
    <name evidence="1" type="ORF">L2E82_15036</name>
</gene>
<dbReference type="Proteomes" id="UP001055811">
    <property type="component" value="Linkage Group LG03"/>
</dbReference>
<proteinExistence type="predicted"/>
<name>A0ACB9F1R4_CICIN</name>
<keyword evidence="2" id="KW-1185">Reference proteome</keyword>
<sequence>MREELALKAAILAEKFVPDLSWYVDVILQLIDKAGDFFSDDIWFCVVQFVTNNEDIQSCIDAEIQQRAMEYFGLSRKGEALMDILAEMPKFPERQIIVYDHFKELFGLNVYDCVTLDTMRHGSA</sequence>
<evidence type="ECO:0000313" key="1">
    <source>
        <dbReference type="EMBL" id="KAI3765015.1"/>
    </source>
</evidence>
<reference evidence="2" key="1">
    <citation type="journal article" date="2022" name="Mol. Ecol. Resour.">
        <title>The genomes of chicory, endive, great burdock and yacon provide insights into Asteraceae palaeo-polyploidization history and plant inulin production.</title>
        <authorList>
            <person name="Fan W."/>
            <person name="Wang S."/>
            <person name="Wang H."/>
            <person name="Wang A."/>
            <person name="Jiang F."/>
            <person name="Liu H."/>
            <person name="Zhao H."/>
            <person name="Xu D."/>
            <person name="Zhang Y."/>
        </authorList>
    </citation>
    <scope>NUCLEOTIDE SEQUENCE [LARGE SCALE GENOMIC DNA]</scope>
    <source>
        <strain evidence="2">cv. Punajuju</strain>
    </source>
</reference>
<dbReference type="EMBL" id="CM042011">
    <property type="protein sequence ID" value="KAI3765015.1"/>
    <property type="molecule type" value="Genomic_DNA"/>
</dbReference>
<reference evidence="1 2" key="2">
    <citation type="journal article" date="2022" name="Mol. Ecol. Resour.">
        <title>The genomes of chicory, endive, great burdock and yacon provide insights into Asteraceae paleo-polyploidization history and plant inulin production.</title>
        <authorList>
            <person name="Fan W."/>
            <person name="Wang S."/>
            <person name="Wang H."/>
            <person name="Wang A."/>
            <person name="Jiang F."/>
            <person name="Liu H."/>
            <person name="Zhao H."/>
            <person name="Xu D."/>
            <person name="Zhang Y."/>
        </authorList>
    </citation>
    <scope>NUCLEOTIDE SEQUENCE [LARGE SCALE GENOMIC DNA]</scope>
    <source>
        <strain evidence="2">cv. Punajuju</strain>
        <tissue evidence="1">Leaves</tissue>
    </source>
</reference>
<protein>
    <submittedName>
        <fullName evidence="1">Uncharacterized protein</fullName>
    </submittedName>
</protein>
<accession>A0ACB9F1R4</accession>
<evidence type="ECO:0000313" key="2">
    <source>
        <dbReference type="Proteomes" id="UP001055811"/>
    </source>
</evidence>
<organism evidence="1 2">
    <name type="scientific">Cichorium intybus</name>
    <name type="common">Chicory</name>
    <dbReference type="NCBI Taxonomy" id="13427"/>
    <lineage>
        <taxon>Eukaryota</taxon>
        <taxon>Viridiplantae</taxon>
        <taxon>Streptophyta</taxon>
        <taxon>Embryophyta</taxon>
        <taxon>Tracheophyta</taxon>
        <taxon>Spermatophyta</taxon>
        <taxon>Magnoliopsida</taxon>
        <taxon>eudicotyledons</taxon>
        <taxon>Gunneridae</taxon>
        <taxon>Pentapetalae</taxon>
        <taxon>asterids</taxon>
        <taxon>campanulids</taxon>
        <taxon>Asterales</taxon>
        <taxon>Asteraceae</taxon>
        <taxon>Cichorioideae</taxon>
        <taxon>Cichorieae</taxon>
        <taxon>Cichoriinae</taxon>
        <taxon>Cichorium</taxon>
    </lineage>
</organism>